<name>A0A7J6P5Z5_PEROL</name>
<sequence>MTLMTFVLDWSEEMVWVRQEVQGLLVVAQPIMEGCIESSWLAMTSHPVTNRNTENCSKLAAYSSVALRRLRQNAMAGGGGVNTIEQFLDTLLEYSKALHILPPTVELEDDELKHIRVEYYPPQAREALDLIRDRVAEPDVTESLKRWATAAANSMYSGQGNSEASVTDVLIAALIDCLMAHTDVDSDLGKQLATGRTALACETLLALSRAVYQLIHLAVDKSRLCSQEAEPAWLHQLVKLKTRLVAYRQDFPASPGLLLLAAPLSGAIEHIDNCRNKAVKSIIADRKKGRLRWVVPSQDHGISQALTDHATRLLNSLQIGQD</sequence>
<organism evidence="1 2">
    <name type="scientific">Perkinsus olseni</name>
    <name type="common">Perkinsus atlanticus</name>
    <dbReference type="NCBI Taxonomy" id="32597"/>
    <lineage>
        <taxon>Eukaryota</taxon>
        <taxon>Sar</taxon>
        <taxon>Alveolata</taxon>
        <taxon>Perkinsozoa</taxon>
        <taxon>Perkinsea</taxon>
        <taxon>Perkinsida</taxon>
        <taxon>Perkinsidae</taxon>
        <taxon>Perkinsus</taxon>
    </lineage>
</organism>
<dbReference type="OrthoDB" id="433200at2759"/>
<evidence type="ECO:0000313" key="2">
    <source>
        <dbReference type="Proteomes" id="UP000541610"/>
    </source>
</evidence>
<dbReference type="AlphaFoldDB" id="A0A7J6P5Z5"/>
<dbReference type="Proteomes" id="UP000541610">
    <property type="component" value="Unassembled WGS sequence"/>
</dbReference>
<proteinExistence type="predicted"/>
<dbReference type="EMBL" id="JABANP010000084">
    <property type="protein sequence ID" value="KAF4691160.1"/>
    <property type="molecule type" value="Genomic_DNA"/>
</dbReference>
<accession>A0A7J6P5Z5</accession>
<evidence type="ECO:0000313" key="1">
    <source>
        <dbReference type="EMBL" id="KAF4691160.1"/>
    </source>
</evidence>
<comment type="caution">
    <text evidence="1">The sequence shown here is derived from an EMBL/GenBank/DDBJ whole genome shotgun (WGS) entry which is preliminary data.</text>
</comment>
<reference evidence="1 2" key="1">
    <citation type="submission" date="2020-04" db="EMBL/GenBank/DDBJ databases">
        <title>Perkinsus olseni comparative genomics.</title>
        <authorList>
            <person name="Bogema D.R."/>
        </authorList>
    </citation>
    <scope>NUCLEOTIDE SEQUENCE [LARGE SCALE GENOMIC DNA]</scope>
    <source>
        <strain evidence="1">00978-12</strain>
    </source>
</reference>
<protein>
    <submittedName>
        <fullName evidence="1">Uncharacterized protein</fullName>
    </submittedName>
</protein>
<gene>
    <name evidence="1" type="ORF">FOZ60_016147</name>
</gene>